<organism evidence="3 4">
    <name type="scientific">Aphanomyces astaci</name>
    <name type="common">Crayfish plague agent</name>
    <dbReference type="NCBI Taxonomy" id="112090"/>
    <lineage>
        <taxon>Eukaryota</taxon>
        <taxon>Sar</taxon>
        <taxon>Stramenopiles</taxon>
        <taxon>Oomycota</taxon>
        <taxon>Saprolegniomycetes</taxon>
        <taxon>Saprolegniales</taxon>
        <taxon>Verrucalvaceae</taxon>
        <taxon>Aphanomyces</taxon>
    </lineage>
</organism>
<keyword evidence="2" id="KW-0812">Transmembrane</keyword>
<dbReference type="EMBL" id="QUTA01002682">
    <property type="protein sequence ID" value="RHY26276.1"/>
    <property type="molecule type" value="Genomic_DNA"/>
</dbReference>
<comment type="caution">
    <text evidence="3">The sequence shown here is derived from an EMBL/GenBank/DDBJ whole genome shotgun (WGS) entry which is preliminary data.</text>
</comment>
<reference evidence="3 4" key="1">
    <citation type="submission" date="2018-08" db="EMBL/GenBank/DDBJ databases">
        <title>Aphanomyces genome sequencing and annotation.</title>
        <authorList>
            <person name="Minardi D."/>
            <person name="Oidtmann B."/>
            <person name="Van Der Giezen M."/>
            <person name="Studholme D.J."/>
        </authorList>
    </citation>
    <scope>NUCLEOTIDE SEQUENCE [LARGE SCALE GENOMIC DNA]</scope>
    <source>
        <strain evidence="3 4">Yx</strain>
    </source>
</reference>
<evidence type="ECO:0000313" key="3">
    <source>
        <dbReference type="EMBL" id="RHY26276.1"/>
    </source>
</evidence>
<dbReference type="AlphaFoldDB" id="A0A397BVS6"/>
<keyword evidence="2" id="KW-0472">Membrane</keyword>
<protein>
    <submittedName>
        <fullName evidence="3">Uncharacterized protein</fullName>
    </submittedName>
</protein>
<gene>
    <name evidence="3" type="ORF">DYB25_000575</name>
</gene>
<feature type="transmembrane region" description="Helical" evidence="2">
    <location>
        <begin position="72"/>
        <end position="92"/>
    </location>
</feature>
<evidence type="ECO:0000313" key="4">
    <source>
        <dbReference type="Proteomes" id="UP000266239"/>
    </source>
</evidence>
<name>A0A397BVS6_APHAT</name>
<feature type="compositionally biased region" description="Polar residues" evidence="1">
    <location>
        <begin position="1"/>
        <end position="32"/>
    </location>
</feature>
<keyword evidence="2" id="KW-1133">Transmembrane helix</keyword>
<evidence type="ECO:0000256" key="2">
    <source>
        <dbReference type="SAM" id="Phobius"/>
    </source>
</evidence>
<feature type="region of interest" description="Disordered" evidence="1">
    <location>
        <begin position="1"/>
        <end position="65"/>
    </location>
</feature>
<sequence>MTTPRPSETRSPATNVPSTTVTPDLDMNSTPTLPAMGVPLSGAPGPADDKNKAQNEAAGGSENDGGMTGMELFAIAGGALCAIVLMMVVVVARRRRNMSASKEGSVNRWTDNGAFLTSRRNALLLQPPTTSQHPRALDTMDMLNMLQTDTRTKSVRFASDILNHPRTLNSMDSNILNDVDDSIQTSETPRLSSAWSIGTSELCISQGEDQPSTWTMTDQPLEDIEEASADDDISSAFSSSMGGSLTFSPSSQGTSWSGSSDISVEHHTARDFMSTASSFDSNDLMDTSRYLDMIHADVHVAEDV</sequence>
<evidence type="ECO:0000256" key="1">
    <source>
        <dbReference type="SAM" id="MobiDB-lite"/>
    </source>
</evidence>
<dbReference type="Proteomes" id="UP000266239">
    <property type="component" value="Unassembled WGS sequence"/>
</dbReference>
<accession>A0A397BVS6</accession>
<proteinExistence type="predicted"/>